<dbReference type="EMBL" id="AMZH03001064">
    <property type="protein sequence ID" value="RRT80774.1"/>
    <property type="molecule type" value="Genomic_DNA"/>
</dbReference>
<dbReference type="Proteomes" id="UP000287651">
    <property type="component" value="Unassembled WGS sequence"/>
</dbReference>
<organism evidence="1 2">
    <name type="scientific">Ensete ventricosum</name>
    <name type="common">Abyssinian banana</name>
    <name type="synonym">Musa ensete</name>
    <dbReference type="NCBI Taxonomy" id="4639"/>
    <lineage>
        <taxon>Eukaryota</taxon>
        <taxon>Viridiplantae</taxon>
        <taxon>Streptophyta</taxon>
        <taxon>Embryophyta</taxon>
        <taxon>Tracheophyta</taxon>
        <taxon>Spermatophyta</taxon>
        <taxon>Magnoliopsida</taxon>
        <taxon>Liliopsida</taxon>
        <taxon>Zingiberales</taxon>
        <taxon>Musaceae</taxon>
        <taxon>Ensete</taxon>
    </lineage>
</organism>
<comment type="caution">
    <text evidence="1">The sequence shown here is derived from an EMBL/GenBank/DDBJ whole genome shotgun (WGS) entry which is preliminary data.</text>
</comment>
<gene>
    <name evidence="1" type="ORF">B296_00003117</name>
</gene>
<reference evidence="1 2" key="1">
    <citation type="journal article" date="2014" name="Agronomy (Basel)">
        <title>A Draft Genome Sequence for Ensete ventricosum, the Drought-Tolerant Tree Against Hunger.</title>
        <authorList>
            <person name="Harrison J."/>
            <person name="Moore K.A."/>
            <person name="Paszkiewicz K."/>
            <person name="Jones T."/>
            <person name="Grant M."/>
            <person name="Ambacheew D."/>
            <person name="Muzemil S."/>
            <person name="Studholme D.J."/>
        </authorList>
    </citation>
    <scope>NUCLEOTIDE SEQUENCE [LARGE SCALE GENOMIC DNA]</scope>
</reference>
<proteinExistence type="predicted"/>
<sequence length="108" mass="12439">MERLLRSSLRLEHLFLESVPRLLHFQVGASDSSSLGLAVEAFAQRSHPDMGVRHSPFDDKSSYSRSKSVAMFRGELIILGRRTLFGWPPWTKFSSLRVYHFVPHLALW</sequence>
<evidence type="ECO:0000313" key="2">
    <source>
        <dbReference type="Proteomes" id="UP000287651"/>
    </source>
</evidence>
<protein>
    <submittedName>
        <fullName evidence="1">Uncharacterized protein</fullName>
    </submittedName>
</protein>
<evidence type="ECO:0000313" key="1">
    <source>
        <dbReference type="EMBL" id="RRT80774.1"/>
    </source>
</evidence>
<dbReference type="AlphaFoldDB" id="A0A427AWY5"/>
<name>A0A427AWY5_ENSVE</name>
<accession>A0A427AWY5</accession>